<gene>
    <name evidence="1" type="ORF">FRZ06_04165</name>
</gene>
<proteinExistence type="predicted"/>
<organism evidence="1 2">
    <name type="scientific">Anoxybacterium hadale</name>
    <dbReference type="NCBI Taxonomy" id="3408580"/>
    <lineage>
        <taxon>Bacteria</taxon>
        <taxon>Bacillati</taxon>
        <taxon>Bacillota</taxon>
        <taxon>Clostridia</taxon>
        <taxon>Peptostreptococcales</taxon>
        <taxon>Anaerovoracaceae</taxon>
        <taxon>Anoxybacterium</taxon>
    </lineage>
</organism>
<dbReference type="EMBL" id="CP042469">
    <property type="protein sequence ID" value="QOX62596.1"/>
    <property type="molecule type" value="Genomic_DNA"/>
</dbReference>
<dbReference type="Proteomes" id="UP000594014">
    <property type="component" value="Chromosome"/>
</dbReference>
<evidence type="ECO:0000313" key="1">
    <source>
        <dbReference type="EMBL" id="QOX62596.1"/>
    </source>
</evidence>
<evidence type="ECO:0000313" key="2">
    <source>
        <dbReference type="Proteomes" id="UP000594014"/>
    </source>
</evidence>
<keyword evidence="2" id="KW-1185">Reference proteome</keyword>
<protein>
    <submittedName>
        <fullName evidence="1">Uncharacterized protein</fullName>
    </submittedName>
</protein>
<sequence length="127" mass="14144">MKKIFIIAVVALTVLLTACGGVDQETLDRAQALENSLNIYTNDVVLSIDIDDDEPNIFTVTVANDAWYDAPLQDKQHIAESMLDSMTESARAEELISDSGYVYLYIYDEYGNEIAQNDGPDDMEVIQ</sequence>
<name>A0ACD1A8A2_9FIRM</name>
<accession>A0ACD1A8A2</accession>
<reference evidence="1" key="1">
    <citation type="submission" date="2019-08" db="EMBL/GenBank/DDBJ databases">
        <title>Genome sequence of Clostridiales bacterium MT110.</title>
        <authorList>
            <person name="Cao J."/>
        </authorList>
    </citation>
    <scope>NUCLEOTIDE SEQUENCE</scope>
    <source>
        <strain evidence="1">MT110</strain>
    </source>
</reference>